<keyword evidence="1" id="KW-0732">Signal</keyword>
<evidence type="ECO:0000313" key="8">
    <source>
        <dbReference type="Proteomes" id="UP000001593"/>
    </source>
</evidence>
<dbReference type="AlphaFoldDB" id="A7SWA9"/>
<sequence length="516" mass="56514">MKFTGWPSSPVTIPYGTENHPLKWTYLVEGKNLDDLIYFYKETTRMGSLRISTRQVTMFGGFASSHDISTTDQATLIIKNATLSDAGNYSVELTDATDGTTYIMKSVIVRVEAFIKFRIWPSSPVTITQGTQNYQLKWTYLVGGGNLEDLIYFYKGSTRIGSLRISTRQVTMFGGFASSHDISTTDQATLIIKNATMSDAGNYSVELTDATDGTTYIKSVIVRVEGFASFTSSFNNPVYILEGTLSSLRWTYRTTEAIDRVVFWKDGVQIGELSNNTKLIRQGFGSSLDISESDQATLIIKNATQSDEGVYQCEIIDVNQNTYKQNATVKFTVPLVVRSNGNVTVNETESTVLSCSVSEGVAPPPSVTWSRDGQQRGAGDSLTISSAGRADTGSYRCTAKSGNQPVVSDDVYLNVQYKATNVTLRSSTYTTCVNQEVVLSCTGGSNPSPYSYDFVINEKTYTSNTGTLTHNPTAAGVMDVTCVPQNRAGPGENATVEVLIKGKYQNVKFYIFYLGK</sequence>
<dbReference type="InterPro" id="IPR003598">
    <property type="entry name" value="Ig_sub2"/>
</dbReference>
<dbReference type="PANTHER" id="PTHR44337">
    <property type="entry name" value="CARCINOEMBRYONIC ANTIGEN-RELATED CELL ADHESION MOLECULE 8"/>
    <property type="match status" value="1"/>
</dbReference>
<dbReference type="PROSITE" id="PS50835">
    <property type="entry name" value="IG_LIKE"/>
    <property type="match status" value="2"/>
</dbReference>
<dbReference type="InterPro" id="IPR013783">
    <property type="entry name" value="Ig-like_fold"/>
</dbReference>
<dbReference type="KEGG" id="nve:5502976"/>
<dbReference type="Proteomes" id="UP000001593">
    <property type="component" value="Unassembled WGS sequence"/>
</dbReference>
<keyword evidence="4" id="KW-0393">Immunoglobulin domain</keyword>
<keyword evidence="8" id="KW-1185">Reference proteome</keyword>
<dbReference type="Gene3D" id="2.60.40.10">
    <property type="entry name" value="Immunoglobulins"/>
    <property type="match status" value="4"/>
</dbReference>
<keyword evidence="2" id="KW-1015">Disulfide bond</keyword>
<feature type="domain" description="Ig-like" evidence="6">
    <location>
        <begin position="247"/>
        <end position="330"/>
    </location>
</feature>
<dbReference type="InterPro" id="IPR052598">
    <property type="entry name" value="IgSF_CEA-related"/>
</dbReference>
<dbReference type="InterPro" id="IPR007110">
    <property type="entry name" value="Ig-like_dom"/>
</dbReference>
<dbReference type="GO" id="GO:0005886">
    <property type="term" value="C:plasma membrane"/>
    <property type="evidence" value="ECO:0000318"/>
    <property type="project" value="GO_Central"/>
</dbReference>
<dbReference type="SMART" id="SM00409">
    <property type="entry name" value="IG"/>
    <property type="match status" value="4"/>
</dbReference>
<dbReference type="SMART" id="SM00408">
    <property type="entry name" value="IGc2"/>
    <property type="match status" value="2"/>
</dbReference>
<feature type="region of interest" description="Disordered" evidence="5">
    <location>
        <begin position="365"/>
        <end position="385"/>
    </location>
</feature>
<accession>A7SWA9</accession>
<dbReference type="Pfam" id="PF13927">
    <property type="entry name" value="Ig_3"/>
    <property type="match status" value="1"/>
</dbReference>
<proteinExistence type="predicted"/>
<dbReference type="InParanoid" id="A7SWA9"/>
<evidence type="ECO:0000256" key="4">
    <source>
        <dbReference type="ARBA" id="ARBA00023319"/>
    </source>
</evidence>
<evidence type="ECO:0000256" key="1">
    <source>
        <dbReference type="ARBA" id="ARBA00022729"/>
    </source>
</evidence>
<evidence type="ECO:0000313" key="7">
    <source>
        <dbReference type="EMBL" id="EDO31999.1"/>
    </source>
</evidence>
<dbReference type="HOGENOM" id="CLU_528188_0_0_1"/>
<evidence type="ECO:0000256" key="3">
    <source>
        <dbReference type="ARBA" id="ARBA00023180"/>
    </source>
</evidence>
<dbReference type="SUPFAM" id="SSF48726">
    <property type="entry name" value="Immunoglobulin"/>
    <property type="match status" value="4"/>
</dbReference>
<evidence type="ECO:0000256" key="2">
    <source>
        <dbReference type="ARBA" id="ARBA00023157"/>
    </source>
</evidence>
<evidence type="ECO:0000259" key="6">
    <source>
        <dbReference type="PROSITE" id="PS50835"/>
    </source>
</evidence>
<dbReference type="InterPro" id="IPR003599">
    <property type="entry name" value="Ig_sub"/>
</dbReference>
<feature type="domain" description="Ig-like" evidence="6">
    <location>
        <begin position="334"/>
        <end position="414"/>
    </location>
</feature>
<evidence type="ECO:0000256" key="5">
    <source>
        <dbReference type="SAM" id="MobiDB-lite"/>
    </source>
</evidence>
<name>A7SWA9_NEMVE</name>
<reference evidence="7" key="1">
    <citation type="journal article" date="2007" name="Science">
        <title>Sea anemone genome reveals ancestral eumetazoan gene repertoire and genomic organization.</title>
        <authorList>
            <person name="Putnam N.H."/>
            <person name="Srivastava M."/>
            <person name="Hellsten U."/>
            <person name="Dirks B."/>
            <person name="Chapman J."/>
            <person name="Salamov A."/>
            <person name="Terry A."/>
            <person name="Shapiro H."/>
            <person name="Lindquist E."/>
            <person name="Kapitonov V.V."/>
            <person name="Jurka J."/>
            <person name="Genikhovich G."/>
            <person name="Grigoriev I.V."/>
            <person name="Lucas S.M."/>
            <person name="Steele R.E."/>
            <person name="Finnerty J.R."/>
            <person name="Technau U."/>
            <person name="Martindale M.Q."/>
            <person name="Rokhsar D.S."/>
        </authorList>
    </citation>
    <scope>NUCLEOTIDE SEQUENCE [LARGE SCALE GENOMIC DNA]</scope>
    <source>
        <strain evidence="7">CH2 x CH6</strain>
    </source>
</reference>
<dbReference type="InterPro" id="IPR036179">
    <property type="entry name" value="Ig-like_dom_sf"/>
</dbReference>
<keyword evidence="3" id="KW-0325">Glycoprotein</keyword>
<dbReference type="EMBL" id="DS469856">
    <property type="protein sequence ID" value="EDO31999.1"/>
    <property type="molecule type" value="Genomic_DNA"/>
</dbReference>
<gene>
    <name evidence="7" type="ORF">NEMVEDRAFT_v1g218476</name>
</gene>
<organism evidence="7 8">
    <name type="scientific">Nematostella vectensis</name>
    <name type="common">Starlet sea anemone</name>
    <dbReference type="NCBI Taxonomy" id="45351"/>
    <lineage>
        <taxon>Eukaryota</taxon>
        <taxon>Metazoa</taxon>
        <taxon>Cnidaria</taxon>
        <taxon>Anthozoa</taxon>
        <taxon>Hexacorallia</taxon>
        <taxon>Actiniaria</taxon>
        <taxon>Edwardsiidae</taxon>
        <taxon>Nematostella</taxon>
    </lineage>
</organism>
<protein>
    <recommendedName>
        <fullName evidence="6">Ig-like domain-containing protein</fullName>
    </recommendedName>
</protein>
<dbReference type="PANTHER" id="PTHR44337:SF8">
    <property type="entry name" value="IMMUNOGLOBULIN SUBTYPE DOMAIN-CONTAINING PROTEIN"/>
    <property type="match status" value="1"/>
</dbReference>